<comment type="caution">
    <text evidence="2">The sequence shown here is derived from an EMBL/GenBank/DDBJ whole genome shotgun (WGS) entry which is preliminary data.</text>
</comment>
<dbReference type="AlphaFoldDB" id="A0A852TRV7"/>
<evidence type="ECO:0000313" key="2">
    <source>
        <dbReference type="EMBL" id="NYE47126.1"/>
    </source>
</evidence>
<organism evidence="2 3">
    <name type="scientific">Spinactinospora alkalitolerans</name>
    <dbReference type="NCBI Taxonomy" id="687207"/>
    <lineage>
        <taxon>Bacteria</taxon>
        <taxon>Bacillati</taxon>
        <taxon>Actinomycetota</taxon>
        <taxon>Actinomycetes</taxon>
        <taxon>Streptosporangiales</taxon>
        <taxon>Nocardiopsidaceae</taxon>
        <taxon>Spinactinospora</taxon>
    </lineage>
</organism>
<reference evidence="2 3" key="1">
    <citation type="submission" date="2020-07" db="EMBL/GenBank/DDBJ databases">
        <title>Sequencing the genomes of 1000 actinobacteria strains.</title>
        <authorList>
            <person name="Klenk H.-P."/>
        </authorList>
    </citation>
    <scope>NUCLEOTIDE SEQUENCE [LARGE SCALE GENOMIC DNA]</scope>
    <source>
        <strain evidence="2 3">CXB654</strain>
    </source>
</reference>
<proteinExistence type="predicted"/>
<dbReference type="Proteomes" id="UP000589036">
    <property type="component" value="Unassembled WGS sequence"/>
</dbReference>
<protein>
    <recommendedName>
        <fullName evidence="1">Bacterial alpha-L-rhamnosidase N-terminal domain-containing protein</fullName>
    </recommendedName>
</protein>
<accession>A0A852TRV7</accession>
<dbReference type="Pfam" id="PF08531">
    <property type="entry name" value="Bac_rhamnosid_N"/>
    <property type="match status" value="1"/>
</dbReference>
<name>A0A852TRV7_9ACTN</name>
<dbReference type="RefSeq" id="WP_179643124.1">
    <property type="nucleotide sequence ID" value="NZ_BAAAYY010000009.1"/>
</dbReference>
<evidence type="ECO:0000313" key="3">
    <source>
        <dbReference type="Proteomes" id="UP000589036"/>
    </source>
</evidence>
<sequence length="104" mass="10222">MGEEASAGELRTCTAATVAGDGTWRVGSGAVVAADLLMGEYRDARLEPHGWDRPGFGGAAWPTPATPSKVLGEGLDVAGEPVGSAVDDVDAGGLPGGVAAFLAG</sequence>
<keyword evidence="3" id="KW-1185">Reference proteome</keyword>
<gene>
    <name evidence="2" type="ORF">HDA32_002246</name>
</gene>
<evidence type="ECO:0000259" key="1">
    <source>
        <dbReference type="Pfam" id="PF08531"/>
    </source>
</evidence>
<dbReference type="EMBL" id="JACCCC010000001">
    <property type="protein sequence ID" value="NYE47126.1"/>
    <property type="molecule type" value="Genomic_DNA"/>
</dbReference>
<feature type="domain" description="Bacterial alpha-L-rhamnosidase N-terminal" evidence="1">
    <location>
        <begin position="14"/>
        <end position="63"/>
    </location>
</feature>
<dbReference type="InterPro" id="IPR013737">
    <property type="entry name" value="Bac_rhamnosid_N"/>
</dbReference>
<dbReference type="Gene3D" id="2.60.120.260">
    <property type="entry name" value="Galactose-binding domain-like"/>
    <property type="match status" value="1"/>
</dbReference>